<dbReference type="PANTHER" id="PTHR47160:SF8">
    <property type="entry name" value="MULE TRANSPOSASE DOMAIN-CONTAINING PROTEIN"/>
    <property type="match status" value="1"/>
</dbReference>
<proteinExistence type="predicted"/>
<sequence>MHNFKQQIDRKRKKETDFCKEAKTLKELVIQEKNKLTKSGKDFILFDSGCEDEERILIVSTRENIEFLNSESVWYVDGTFEISPDIFKQLFTINVIKNNRNLPLVYCFLPNKQQKTYIKLFNNLKSKGISVIPVYIFSDFELAIMNSIRECFPGAQIGGCYFHLTSNLWKHVTNGLRKDHKNDKNFKIYFRYLKLIPLVPLKHTIFVFNELRERVKENSKKTNRLLI</sequence>
<gene>
    <name evidence="2" type="ORF">BpHYR1_012475</name>
</gene>
<dbReference type="Pfam" id="PF10551">
    <property type="entry name" value="MULE"/>
    <property type="match status" value="1"/>
</dbReference>
<accession>A0A3M7PKE9</accession>
<keyword evidence="3" id="KW-1185">Reference proteome</keyword>
<comment type="caution">
    <text evidence="2">The sequence shown here is derived from an EMBL/GenBank/DDBJ whole genome shotgun (WGS) entry which is preliminary data.</text>
</comment>
<dbReference type="AlphaFoldDB" id="A0A3M7PKE9"/>
<evidence type="ECO:0000313" key="3">
    <source>
        <dbReference type="Proteomes" id="UP000276133"/>
    </source>
</evidence>
<evidence type="ECO:0000313" key="2">
    <source>
        <dbReference type="EMBL" id="RMZ99549.1"/>
    </source>
</evidence>
<name>A0A3M7PKE9_BRAPC</name>
<dbReference type="PANTHER" id="PTHR47160">
    <property type="entry name" value="PUTATIVE-RELATED"/>
    <property type="match status" value="1"/>
</dbReference>
<dbReference type="Proteomes" id="UP000276133">
    <property type="component" value="Unassembled WGS sequence"/>
</dbReference>
<dbReference type="EMBL" id="REGN01010169">
    <property type="protein sequence ID" value="RMZ99549.1"/>
    <property type="molecule type" value="Genomic_DNA"/>
</dbReference>
<dbReference type="OrthoDB" id="93990at2759"/>
<evidence type="ECO:0000259" key="1">
    <source>
        <dbReference type="Pfam" id="PF10551"/>
    </source>
</evidence>
<organism evidence="2 3">
    <name type="scientific">Brachionus plicatilis</name>
    <name type="common">Marine rotifer</name>
    <name type="synonym">Brachionus muelleri</name>
    <dbReference type="NCBI Taxonomy" id="10195"/>
    <lineage>
        <taxon>Eukaryota</taxon>
        <taxon>Metazoa</taxon>
        <taxon>Spiralia</taxon>
        <taxon>Gnathifera</taxon>
        <taxon>Rotifera</taxon>
        <taxon>Eurotatoria</taxon>
        <taxon>Monogononta</taxon>
        <taxon>Pseudotrocha</taxon>
        <taxon>Ploima</taxon>
        <taxon>Brachionidae</taxon>
        <taxon>Brachionus</taxon>
    </lineage>
</organism>
<dbReference type="InterPro" id="IPR018289">
    <property type="entry name" value="MULE_transposase_dom"/>
</dbReference>
<feature type="domain" description="MULE transposase" evidence="1">
    <location>
        <begin position="73"/>
        <end position="167"/>
    </location>
</feature>
<protein>
    <recommendedName>
        <fullName evidence="1">MULE transposase domain-containing protein</fullName>
    </recommendedName>
</protein>
<reference evidence="2 3" key="1">
    <citation type="journal article" date="2018" name="Sci. Rep.">
        <title>Genomic signatures of local adaptation to the degree of environmental predictability in rotifers.</title>
        <authorList>
            <person name="Franch-Gras L."/>
            <person name="Hahn C."/>
            <person name="Garcia-Roger E.M."/>
            <person name="Carmona M.J."/>
            <person name="Serra M."/>
            <person name="Gomez A."/>
        </authorList>
    </citation>
    <scope>NUCLEOTIDE SEQUENCE [LARGE SCALE GENOMIC DNA]</scope>
    <source>
        <strain evidence="2">HYR1</strain>
    </source>
</reference>